<protein>
    <submittedName>
        <fullName evidence="3">Uncharacterized protein</fullName>
    </submittedName>
</protein>
<name>A0A024GT19_9STRA</name>
<dbReference type="EMBL" id="CAIX01000390">
    <property type="protein sequence ID" value="CCI50086.1"/>
    <property type="molecule type" value="Genomic_DNA"/>
</dbReference>
<feature type="region of interest" description="Disordered" evidence="2">
    <location>
        <begin position="38"/>
        <end position="61"/>
    </location>
</feature>
<dbReference type="InParanoid" id="A0A024GT19"/>
<comment type="caution">
    <text evidence="3">The sequence shown here is derived from an EMBL/GenBank/DDBJ whole genome shotgun (WGS) entry which is preliminary data.</text>
</comment>
<proteinExistence type="predicted"/>
<feature type="coiled-coil region" evidence="1">
    <location>
        <begin position="111"/>
        <end position="194"/>
    </location>
</feature>
<evidence type="ECO:0000313" key="4">
    <source>
        <dbReference type="Proteomes" id="UP000053237"/>
    </source>
</evidence>
<organism evidence="3 4">
    <name type="scientific">Albugo candida</name>
    <dbReference type="NCBI Taxonomy" id="65357"/>
    <lineage>
        <taxon>Eukaryota</taxon>
        <taxon>Sar</taxon>
        <taxon>Stramenopiles</taxon>
        <taxon>Oomycota</taxon>
        <taxon>Peronosporomycetes</taxon>
        <taxon>Albuginales</taxon>
        <taxon>Albuginaceae</taxon>
        <taxon>Albugo</taxon>
    </lineage>
</organism>
<keyword evidence="4" id="KW-1185">Reference proteome</keyword>
<evidence type="ECO:0000256" key="2">
    <source>
        <dbReference type="SAM" id="MobiDB-lite"/>
    </source>
</evidence>
<evidence type="ECO:0000256" key="1">
    <source>
        <dbReference type="SAM" id="Coils"/>
    </source>
</evidence>
<keyword evidence="1" id="KW-0175">Coiled coil</keyword>
<dbReference type="AlphaFoldDB" id="A0A024GT19"/>
<feature type="compositionally biased region" description="Polar residues" evidence="2">
    <location>
        <begin position="42"/>
        <end position="52"/>
    </location>
</feature>
<sequence>SEKEHDNNNDDTGEKRDTVDNEACRRWVCDAGSIDGDICAEPNTTARHSNTNDTDDSTKKRNTILRPSHTCNTANFNWTSITGDDSWDWFRQASIMRPSPITTTQPRLSEVERLKRENAQLSRALVERTNQLQVVKDEVRKLKADAEELNKRLEASRTRNAICQKKLDDALKIHAEDEMQLEQMKDGYKQLQLELLKSTSMIQDLKVIVGTQQKQLEEMKQTRDTKAFVSTGVQTAETDTGSNSAIRLYQLQHEEDELKVKRIMQENMELKTEAVKSRSLLEDFRHYMENHLELIDAIKAGATRIEEDGNYECEQGATTHVYQMHPENGLITSLRMQVNMMEVKLKDEKEMLQMHLDKLPTGNWKSDEKRDFVPDWNSSGLDYQLQQDSDISWTSSAS</sequence>
<dbReference type="Proteomes" id="UP000053237">
    <property type="component" value="Unassembled WGS sequence"/>
</dbReference>
<evidence type="ECO:0000313" key="3">
    <source>
        <dbReference type="EMBL" id="CCI50086.1"/>
    </source>
</evidence>
<accession>A0A024GT19</accession>
<reference evidence="3 4" key="1">
    <citation type="submission" date="2012-05" db="EMBL/GenBank/DDBJ databases">
        <title>Recombination and specialization in a pathogen metapopulation.</title>
        <authorList>
            <person name="Gardiner A."/>
            <person name="Kemen E."/>
            <person name="Schultz-Larsen T."/>
            <person name="MacLean D."/>
            <person name="Van Oosterhout C."/>
            <person name="Jones J.D.G."/>
        </authorList>
    </citation>
    <scope>NUCLEOTIDE SEQUENCE [LARGE SCALE GENOMIC DNA]</scope>
    <source>
        <strain evidence="3 4">Ac Nc2</strain>
    </source>
</reference>
<feature type="non-terminal residue" evidence="3">
    <location>
        <position position="1"/>
    </location>
</feature>
<gene>
    <name evidence="3" type="ORF">BN9_115980</name>
</gene>